<dbReference type="RefSeq" id="WP_279651647.1">
    <property type="nucleotide sequence ID" value="NZ_CP122539.1"/>
</dbReference>
<evidence type="ECO:0000313" key="1">
    <source>
        <dbReference type="EMBL" id="WGH75773.1"/>
    </source>
</evidence>
<proteinExistence type="predicted"/>
<sequence>MPENDKMHFSKEIQSILIQTNSEVELAKTMDGILPNRYAFFNKNGRSFRAEFAQTDKNFSIVLFELTENKNYEQCFARGIFNDLKRLSKVIDLWVGKQESISKIKSEFNELEIYEDFDLKNPNSDIEKAWSKVQNIFFNDTKFWENTEWKNRYLKMLLGAKRHTEFKKLFPFTSHYWLRFSPRKEFISECWPLDTYIVPILHTNELPPELGDYYVSTAENEYGNYFSDLNKALDFYASKLKETEPIKWN</sequence>
<dbReference type="Proteomes" id="UP001232001">
    <property type="component" value="Chromosome"/>
</dbReference>
<organism evidence="1 2">
    <name type="scientific">Tenacibaculum tangerinum</name>
    <dbReference type="NCBI Taxonomy" id="3038772"/>
    <lineage>
        <taxon>Bacteria</taxon>
        <taxon>Pseudomonadati</taxon>
        <taxon>Bacteroidota</taxon>
        <taxon>Flavobacteriia</taxon>
        <taxon>Flavobacteriales</taxon>
        <taxon>Flavobacteriaceae</taxon>
        <taxon>Tenacibaculum</taxon>
    </lineage>
</organism>
<evidence type="ECO:0000313" key="2">
    <source>
        <dbReference type="Proteomes" id="UP001232001"/>
    </source>
</evidence>
<protein>
    <submittedName>
        <fullName evidence="1">Uncharacterized protein</fullName>
    </submittedName>
</protein>
<gene>
    <name evidence="1" type="ORF">P8625_01010</name>
</gene>
<reference evidence="1 2" key="1">
    <citation type="submission" date="2023-04" db="EMBL/GenBank/DDBJ databases">
        <title>Tenacibaculum tangerinum sp. nov., isolated from sea tidal flat of South Korea.</title>
        <authorList>
            <person name="Lee S.H."/>
            <person name="Kim J.-J."/>
        </authorList>
    </citation>
    <scope>NUCLEOTIDE SEQUENCE [LARGE SCALE GENOMIC DNA]</scope>
    <source>
        <strain evidence="1 2">GRR-S3-23</strain>
    </source>
</reference>
<keyword evidence="2" id="KW-1185">Reference proteome</keyword>
<name>A0ABY8L2V9_9FLAO</name>
<dbReference type="EMBL" id="CP122539">
    <property type="protein sequence ID" value="WGH75773.1"/>
    <property type="molecule type" value="Genomic_DNA"/>
</dbReference>
<accession>A0ABY8L2V9</accession>